<dbReference type="EMBL" id="JBHULB010000008">
    <property type="protein sequence ID" value="MFD2586722.1"/>
    <property type="molecule type" value="Genomic_DNA"/>
</dbReference>
<dbReference type="PANTHER" id="PTHR34406">
    <property type="entry name" value="PROTEIN YCEI"/>
    <property type="match status" value="1"/>
</dbReference>
<evidence type="ECO:0000313" key="3">
    <source>
        <dbReference type="EMBL" id="MFD2586722.1"/>
    </source>
</evidence>
<comment type="caution">
    <text evidence="3">The sequence shown here is derived from an EMBL/GenBank/DDBJ whole genome shotgun (WGS) entry which is preliminary data.</text>
</comment>
<name>A0ABW5MTZ0_9FLAO</name>
<dbReference type="InterPro" id="IPR036761">
    <property type="entry name" value="TTHA0802/YceI-like_sf"/>
</dbReference>
<feature type="domain" description="Lipid/polyisoprenoid-binding YceI-like" evidence="2">
    <location>
        <begin position="26"/>
        <end position="185"/>
    </location>
</feature>
<protein>
    <submittedName>
        <fullName evidence="3">YceI family protein</fullName>
    </submittedName>
</protein>
<feature type="signal peptide" evidence="1">
    <location>
        <begin position="1"/>
        <end position="24"/>
    </location>
</feature>
<dbReference type="PANTHER" id="PTHR34406:SF1">
    <property type="entry name" value="PROTEIN YCEI"/>
    <property type="match status" value="1"/>
</dbReference>
<proteinExistence type="predicted"/>
<evidence type="ECO:0000313" key="4">
    <source>
        <dbReference type="Proteomes" id="UP001597526"/>
    </source>
</evidence>
<dbReference type="RefSeq" id="WP_377766302.1">
    <property type="nucleotide sequence ID" value="NZ_JBHULB010000008.1"/>
</dbReference>
<dbReference type="Pfam" id="PF04264">
    <property type="entry name" value="YceI"/>
    <property type="match status" value="1"/>
</dbReference>
<dbReference type="InterPro" id="IPR007372">
    <property type="entry name" value="Lipid/polyisoprenoid-bd_YceI"/>
</dbReference>
<gene>
    <name evidence="3" type="ORF">ACFSQJ_07250</name>
</gene>
<accession>A0ABW5MTZ0</accession>
<evidence type="ECO:0000256" key="1">
    <source>
        <dbReference type="SAM" id="SignalP"/>
    </source>
</evidence>
<evidence type="ECO:0000259" key="2">
    <source>
        <dbReference type="SMART" id="SM00867"/>
    </source>
</evidence>
<sequence length="186" mass="20919">MKNKKTQGLAVVLLISLFLFNVNAQQKYIDKSGEIRFEASEKLFEPVEATNKAVTAVLNVDTAEFASLALVTGFRFKNSLMEEHFNENYIESETYPKAIFRGKLIGFDFSNLSNDSMEIEVDGKLELHGKEKQIKTTVSLQKMDNAIVMKGDFKVTPSDFDISIPAIVKNKIAKEVIVSIQFKLKS</sequence>
<reference evidence="4" key="1">
    <citation type="journal article" date="2019" name="Int. J. Syst. Evol. Microbiol.">
        <title>The Global Catalogue of Microorganisms (GCM) 10K type strain sequencing project: providing services to taxonomists for standard genome sequencing and annotation.</title>
        <authorList>
            <consortium name="The Broad Institute Genomics Platform"/>
            <consortium name="The Broad Institute Genome Sequencing Center for Infectious Disease"/>
            <person name="Wu L."/>
            <person name="Ma J."/>
        </authorList>
    </citation>
    <scope>NUCLEOTIDE SEQUENCE [LARGE SCALE GENOMIC DNA]</scope>
    <source>
        <strain evidence="4">KCTC 52368</strain>
    </source>
</reference>
<organism evidence="3 4">
    <name type="scientific">Croceitalea marina</name>
    <dbReference type="NCBI Taxonomy" id="1775166"/>
    <lineage>
        <taxon>Bacteria</taxon>
        <taxon>Pseudomonadati</taxon>
        <taxon>Bacteroidota</taxon>
        <taxon>Flavobacteriia</taxon>
        <taxon>Flavobacteriales</taxon>
        <taxon>Flavobacteriaceae</taxon>
        <taxon>Croceitalea</taxon>
    </lineage>
</organism>
<feature type="chain" id="PRO_5046323073" evidence="1">
    <location>
        <begin position="25"/>
        <end position="186"/>
    </location>
</feature>
<keyword evidence="4" id="KW-1185">Reference proteome</keyword>
<dbReference type="SUPFAM" id="SSF101874">
    <property type="entry name" value="YceI-like"/>
    <property type="match status" value="1"/>
</dbReference>
<dbReference type="SMART" id="SM00867">
    <property type="entry name" value="YceI"/>
    <property type="match status" value="1"/>
</dbReference>
<keyword evidence="1" id="KW-0732">Signal</keyword>
<dbReference type="Proteomes" id="UP001597526">
    <property type="component" value="Unassembled WGS sequence"/>
</dbReference>
<dbReference type="Gene3D" id="2.40.128.110">
    <property type="entry name" value="Lipid/polyisoprenoid-binding, YceI-like"/>
    <property type="match status" value="1"/>
</dbReference>